<dbReference type="GO" id="GO:0015459">
    <property type="term" value="F:potassium channel regulator activity"/>
    <property type="evidence" value="ECO:0007669"/>
    <property type="project" value="TreeGrafter"/>
</dbReference>
<keyword evidence="5" id="KW-1185">Reference proteome</keyword>
<feature type="transmembrane region" description="Helical" evidence="3">
    <location>
        <begin position="575"/>
        <end position="592"/>
    </location>
</feature>
<dbReference type="InterPro" id="IPR051951">
    <property type="entry name" value="UNC-93_regulatory"/>
</dbReference>
<keyword evidence="3" id="KW-1133">Transmembrane helix</keyword>
<feature type="region of interest" description="Disordered" evidence="2">
    <location>
        <begin position="23"/>
        <end position="49"/>
    </location>
</feature>
<feature type="transmembrane region" description="Helical" evidence="3">
    <location>
        <begin position="264"/>
        <end position="284"/>
    </location>
</feature>
<dbReference type="InterPro" id="IPR036259">
    <property type="entry name" value="MFS_trans_sf"/>
</dbReference>
<feature type="region of interest" description="Disordered" evidence="2">
    <location>
        <begin position="69"/>
        <end position="111"/>
    </location>
</feature>
<dbReference type="Proteomes" id="UP000002358">
    <property type="component" value="Chromosome 5"/>
</dbReference>
<feature type="transmembrane region" description="Helical" evidence="3">
    <location>
        <begin position="212"/>
        <end position="232"/>
    </location>
</feature>
<keyword evidence="3" id="KW-0472">Membrane</keyword>
<evidence type="ECO:0000256" key="2">
    <source>
        <dbReference type="SAM" id="MobiDB-lite"/>
    </source>
</evidence>
<accession>A0A7M7QN10</accession>
<proteinExistence type="inferred from homology"/>
<feature type="compositionally biased region" description="Basic residues" evidence="2">
    <location>
        <begin position="97"/>
        <end position="111"/>
    </location>
</feature>
<evidence type="ECO:0000313" key="4">
    <source>
        <dbReference type="EnsemblMetazoa" id="XP_031788103"/>
    </source>
</evidence>
<comment type="similarity">
    <text evidence="1">Belongs to the unc-93 family.</text>
</comment>
<feature type="transmembrane region" description="Helical" evidence="3">
    <location>
        <begin position="507"/>
        <end position="527"/>
    </location>
</feature>
<keyword evidence="3" id="KW-0812">Transmembrane</keyword>
<dbReference type="GO" id="GO:0006937">
    <property type="term" value="P:regulation of muscle contraction"/>
    <property type="evidence" value="ECO:0007669"/>
    <property type="project" value="TreeGrafter"/>
</dbReference>
<evidence type="ECO:0000256" key="3">
    <source>
        <dbReference type="SAM" id="Phobius"/>
    </source>
</evidence>
<organism evidence="4 5">
    <name type="scientific">Nasonia vitripennis</name>
    <name type="common">Parasitic wasp</name>
    <dbReference type="NCBI Taxonomy" id="7425"/>
    <lineage>
        <taxon>Eukaryota</taxon>
        <taxon>Metazoa</taxon>
        <taxon>Ecdysozoa</taxon>
        <taxon>Arthropoda</taxon>
        <taxon>Hexapoda</taxon>
        <taxon>Insecta</taxon>
        <taxon>Pterygota</taxon>
        <taxon>Neoptera</taxon>
        <taxon>Endopterygota</taxon>
        <taxon>Hymenoptera</taxon>
        <taxon>Apocrita</taxon>
        <taxon>Proctotrupomorpha</taxon>
        <taxon>Chalcidoidea</taxon>
        <taxon>Pteromalidae</taxon>
        <taxon>Pteromalinae</taxon>
        <taxon>Nasonia</taxon>
    </lineage>
</organism>
<feature type="compositionally biased region" description="Basic and acidic residues" evidence="2">
    <location>
        <begin position="31"/>
        <end position="46"/>
    </location>
</feature>
<dbReference type="SUPFAM" id="SSF103473">
    <property type="entry name" value="MFS general substrate transporter"/>
    <property type="match status" value="2"/>
</dbReference>
<evidence type="ECO:0000313" key="5">
    <source>
        <dbReference type="Proteomes" id="UP000002358"/>
    </source>
</evidence>
<dbReference type="GO" id="GO:0005886">
    <property type="term" value="C:plasma membrane"/>
    <property type="evidence" value="ECO:0007669"/>
    <property type="project" value="TreeGrafter"/>
</dbReference>
<dbReference type="GeneID" id="100117371"/>
<dbReference type="SMR" id="A0A7M7QN10"/>
<evidence type="ECO:0008006" key="6">
    <source>
        <dbReference type="Google" id="ProtNLM"/>
    </source>
</evidence>
<protein>
    <recommendedName>
        <fullName evidence="6">UNC93-like protein</fullName>
    </recommendedName>
</protein>
<dbReference type="Gene3D" id="1.20.1250.20">
    <property type="entry name" value="MFS general substrate transporter like domains"/>
    <property type="match status" value="1"/>
</dbReference>
<dbReference type="OrthoDB" id="10010517at2759"/>
<feature type="transmembrane region" description="Helical" evidence="3">
    <location>
        <begin position="598"/>
        <end position="615"/>
    </location>
</feature>
<reference evidence="4" key="1">
    <citation type="submission" date="2021-01" db="UniProtKB">
        <authorList>
            <consortium name="EnsemblMetazoa"/>
        </authorList>
    </citation>
    <scope>IDENTIFICATION</scope>
</reference>
<evidence type="ECO:0000256" key="1">
    <source>
        <dbReference type="ARBA" id="ARBA00009172"/>
    </source>
</evidence>
<dbReference type="GO" id="GO:0043266">
    <property type="term" value="P:regulation of potassium ion transport"/>
    <property type="evidence" value="ECO:0007669"/>
    <property type="project" value="TreeGrafter"/>
</dbReference>
<dbReference type="AlphaFoldDB" id="A0A7M7QN10"/>
<feature type="transmembrane region" description="Helical" evidence="3">
    <location>
        <begin position="467"/>
        <end position="495"/>
    </location>
</feature>
<dbReference type="RefSeq" id="XP_031788103.1">
    <property type="nucleotide sequence ID" value="XM_031932243.2"/>
</dbReference>
<feature type="transmembrane region" description="Helical" evidence="3">
    <location>
        <begin position="391"/>
        <end position="411"/>
    </location>
</feature>
<dbReference type="PANTHER" id="PTHR19444:SF11">
    <property type="entry name" value="UNC93-LIKE PROTEIN"/>
    <property type="match status" value="1"/>
</dbReference>
<name>A0A7M7QN10_NASVI</name>
<sequence length="629" mass="68325">MEIILKTEGKNDRIFRRVRSLCAQNEDEEDERKLASEDPERKKEGETASAAAVAAMGSLPNLHELSREKLSSPVHRPAPLGGFGPVRLPPQPPPLAHTHKRARSSGHHHHAAQLWDNDAMLEHMATYSPISCRSARTSALSWRRRESMSSSAGASSVRRLIAAVRTAPSGPRPPKKAVLRHCAAVLLGHASWSAATLPMFPLQAGLGAFDPQLGPMLLGLLFAVATLTSCFAPIVTQKIGTNLVICIGHLITIIFVGVHLYPKWYVLLPSYALLGAWTSPSFLARTSHVNISATSLGLVCADPEDPDETRRDCILRRLNRGIKLAEDMGLAFGCLVASVLIKITDTSLLQPLTMSEGEIEETCGAEYCPEEAYFYNETLLHSTMAANTSRMIVSVWLGLAVLAFGISCGFLDARMKEPQGLQDRLSTEAILKSVKHAFQDPKMQLAAPLTLFIGLEQGFIFADFTEAYVVCALGGAGTVTLSFLSLGLLQALAGATLSMLMRHIRRYFVIAVGFAFQACLLLALVAWRPAGDDPALFHVISAAWGVCNAIWETLIYTLLLGLHPGTWQGPLATSLFWRWLGLSLALGLHGLVCTRLRVLGLAGMLLLSVVPYAWLELRLAKRGKSLAPL</sequence>
<dbReference type="GO" id="GO:0055120">
    <property type="term" value="C:striated muscle dense body"/>
    <property type="evidence" value="ECO:0007669"/>
    <property type="project" value="TreeGrafter"/>
</dbReference>
<dbReference type="InParanoid" id="A0A7M7QN10"/>
<dbReference type="FunCoup" id="A0A7M7QN10">
    <property type="interactions" value="29"/>
</dbReference>
<feature type="transmembrane region" description="Helical" evidence="3">
    <location>
        <begin position="239"/>
        <end position="258"/>
    </location>
</feature>
<dbReference type="PANTHER" id="PTHR19444">
    <property type="entry name" value="UNC-93 RELATED"/>
    <property type="match status" value="1"/>
</dbReference>
<dbReference type="EnsemblMetazoa" id="XM_031932243">
    <property type="protein sequence ID" value="XP_031788103"/>
    <property type="gene ID" value="LOC100117371"/>
</dbReference>
<feature type="transmembrane region" description="Helical" evidence="3">
    <location>
        <begin position="539"/>
        <end position="563"/>
    </location>
</feature>